<dbReference type="PANTHER" id="PTHR43022:SF1">
    <property type="entry name" value="PROTEIN SMF"/>
    <property type="match status" value="1"/>
</dbReference>
<dbReference type="InterPro" id="IPR010994">
    <property type="entry name" value="RuvA_2-like"/>
</dbReference>
<dbReference type="InterPro" id="IPR003488">
    <property type="entry name" value="DprA"/>
</dbReference>
<dbReference type="AlphaFoldDB" id="A0A7C5Q9A9"/>
<dbReference type="SUPFAM" id="SSF47781">
    <property type="entry name" value="RuvA domain 2-like"/>
    <property type="match status" value="1"/>
</dbReference>
<feature type="domain" description="Smf/DprA SLOG" evidence="2">
    <location>
        <begin position="79"/>
        <end position="280"/>
    </location>
</feature>
<evidence type="ECO:0000313" key="3">
    <source>
        <dbReference type="EMBL" id="HHJ64675.1"/>
    </source>
</evidence>
<name>A0A7C5Q9A9_AQUAO</name>
<dbReference type="EMBL" id="DRNB01000262">
    <property type="protein sequence ID" value="HHJ64675.1"/>
    <property type="molecule type" value="Genomic_DNA"/>
</dbReference>
<dbReference type="InterPro" id="IPR057666">
    <property type="entry name" value="DrpA_SLOG"/>
</dbReference>
<comment type="caution">
    <text evidence="3">The sequence shown here is derived from an EMBL/GenBank/DDBJ whole genome shotgun (WGS) entry which is preliminary data.</text>
</comment>
<dbReference type="SUPFAM" id="SSF102405">
    <property type="entry name" value="MCP/YpsA-like"/>
    <property type="match status" value="1"/>
</dbReference>
<accession>A0A7C5Q9A9</accession>
<sequence>MGDLEHWLILKSIRGLGERKIKKLFSLFKSARRILDADEEALTEAVGVRTARAVRSREGVDLRRVEEVLNLVEREALGYLTPESEKYPRKLFVLPDPPPLLFYRGALRETPLVAVVGPRRPTTYTLSFTEDTVRKLVSAGYGIVSGGAPGVDSLAHTSAVKNSGYTLCVLGFGLLKARGKLFRRIEESGGALLSEFLPQEEGSRYTFPKRNRLIAALSDFLILPEAGVRSGALITARWCRALGRGVFVHIGIGRSPSWEGCYTLLREGKGELLRDVEDLIGSRKEEDSDLIAFLKTPRSLEEIMEFTARGYGEICALPTELELQGKVRRIGSLFCS</sequence>
<proteinExistence type="inferred from homology"/>
<protein>
    <submittedName>
        <fullName evidence="3">DNA-protecting protein DprA</fullName>
    </submittedName>
</protein>
<comment type="similarity">
    <text evidence="1">Belongs to the DprA/Smf family.</text>
</comment>
<dbReference type="Proteomes" id="UP000885792">
    <property type="component" value="Unassembled WGS sequence"/>
</dbReference>
<dbReference type="NCBIfam" id="TIGR00732">
    <property type="entry name" value="dprA"/>
    <property type="match status" value="1"/>
</dbReference>
<dbReference type="GO" id="GO:0009294">
    <property type="term" value="P:DNA-mediated transformation"/>
    <property type="evidence" value="ECO:0007669"/>
    <property type="project" value="InterPro"/>
</dbReference>
<dbReference type="PANTHER" id="PTHR43022">
    <property type="entry name" value="PROTEIN SMF"/>
    <property type="match status" value="1"/>
</dbReference>
<dbReference type="Gene3D" id="3.40.50.450">
    <property type="match status" value="1"/>
</dbReference>
<evidence type="ECO:0000259" key="2">
    <source>
        <dbReference type="Pfam" id="PF02481"/>
    </source>
</evidence>
<dbReference type="Pfam" id="PF02481">
    <property type="entry name" value="DNA_processg_A"/>
    <property type="match status" value="1"/>
</dbReference>
<gene>
    <name evidence="3" type="primary">dprA</name>
    <name evidence="3" type="ORF">ENJ61_07185</name>
</gene>
<evidence type="ECO:0000256" key="1">
    <source>
        <dbReference type="ARBA" id="ARBA00006525"/>
    </source>
</evidence>
<reference evidence="3" key="1">
    <citation type="journal article" date="2020" name="mSystems">
        <title>Genome- and Community-Level Interaction Insights into Carbon Utilization and Element Cycling Functions of Hydrothermarchaeota in Hydrothermal Sediment.</title>
        <authorList>
            <person name="Zhou Z."/>
            <person name="Liu Y."/>
            <person name="Xu W."/>
            <person name="Pan J."/>
            <person name="Luo Z.H."/>
            <person name="Li M."/>
        </authorList>
    </citation>
    <scope>NUCLEOTIDE SEQUENCE [LARGE SCALE GENOMIC DNA]</scope>
    <source>
        <strain evidence="3">HyVt-501</strain>
    </source>
</reference>
<organism evidence="3">
    <name type="scientific">Aquifex aeolicus</name>
    <dbReference type="NCBI Taxonomy" id="63363"/>
    <lineage>
        <taxon>Bacteria</taxon>
        <taxon>Pseudomonadati</taxon>
        <taxon>Aquificota</taxon>
        <taxon>Aquificia</taxon>
        <taxon>Aquificales</taxon>
        <taxon>Aquificaceae</taxon>
        <taxon>Aquifex</taxon>
    </lineage>
</organism>